<evidence type="ECO:0000256" key="17">
    <source>
        <dbReference type="SAM" id="Phobius"/>
    </source>
</evidence>
<dbReference type="OrthoDB" id="2603at2759"/>
<dbReference type="GO" id="GO:0046872">
    <property type="term" value="F:metal ion binding"/>
    <property type="evidence" value="ECO:0007669"/>
    <property type="project" value="UniProtKB-KW"/>
</dbReference>
<evidence type="ECO:0000256" key="15">
    <source>
        <dbReference type="ARBA" id="ARBA00053724"/>
    </source>
</evidence>
<feature type="domain" description="Glycosyltransferase 2-like" evidence="18">
    <location>
        <begin position="41"/>
        <end position="186"/>
    </location>
</feature>
<keyword evidence="11" id="KW-0460">Magnesium</keyword>
<dbReference type="Gene3D" id="3.90.550.10">
    <property type="entry name" value="Spore Coat Polysaccharide Biosynthesis Protein SpsA, Chain A"/>
    <property type="match status" value="1"/>
</dbReference>
<dbReference type="EC" id="2.4.1.83" evidence="16"/>
<dbReference type="InterPro" id="IPR029044">
    <property type="entry name" value="Nucleotide-diphossugar_trans"/>
</dbReference>
<dbReference type="EMBL" id="KI914034">
    <property type="protein sequence ID" value="ETV90478.1"/>
    <property type="molecule type" value="Genomic_DNA"/>
</dbReference>
<dbReference type="UniPathway" id="UPA00378"/>
<dbReference type="Pfam" id="PF00535">
    <property type="entry name" value="Glycos_transf_2"/>
    <property type="match status" value="1"/>
</dbReference>
<dbReference type="GO" id="GO:0035269">
    <property type="term" value="P:protein O-linked glycosylation via mannose"/>
    <property type="evidence" value="ECO:0007669"/>
    <property type="project" value="TreeGrafter"/>
</dbReference>
<dbReference type="FunFam" id="3.90.550.10:FF:000119">
    <property type="entry name" value="Dolichol-phosphate mannosyltransferase subunit 1"/>
    <property type="match status" value="1"/>
</dbReference>
<evidence type="ECO:0000256" key="7">
    <source>
        <dbReference type="ARBA" id="ARBA00022676"/>
    </source>
</evidence>
<dbReference type="CDD" id="cd06442">
    <property type="entry name" value="DPM1_like"/>
    <property type="match status" value="1"/>
</dbReference>
<evidence type="ECO:0000256" key="4">
    <source>
        <dbReference type="ARBA" id="ARBA00004308"/>
    </source>
</evidence>
<dbReference type="VEuPathDB" id="FungiDB:H310_14723"/>
<comment type="similarity">
    <text evidence="6 16">Belongs to the glycosyltransferase 2 family.</text>
</comment>
<comment type="function">
    <text evidence="15 16">Transfers mannose from GDP-mannose to dolichol monophosphate to form dolichol phosphate mannose (Dol-P-Man) which is the mannosyl donor in pathways leading to N-glycosylation, glycosyl phosphatidylinositol membrane anchoring, and O-mannosylation of proteins.</text>
</comment>
<keyword evidence="10" id="KW-0479">Metal-binding</keyword>
<evidence type="ECO:0000256" key="6">
    <source>
        <dbReference type="ARBA" id="ARBA00006739"/>
    </source>
</evidence>
<evidence type="ECO:0000256" key="2">
    <source>
        <dbReference type="ARBA" id="ARBA00001936"/>
    </source>
</evidence>
<dbReference type="SUPFAM" id="SSF53448">
    <property type="entry name" value="Nucleotide-diphospho-sugar transferases"/>
    <property type="match status" value="1"/>
</dbReference>
<evidence type="ECO:0000259" key="18">
    <source>
        <dbReference type="Pfam" id="PF00535"/>
    </source>
</evidence>
<dbReference type="RefSeq" id="XP_008880866.1">
    <property type="nucleotide sequence ID" value="XM_008882644.1"/>
</dbReference>
<keyword evidence="12 17" id="KW-1133">Transmembrane helix</keyword>
<feature type="transmembrane region" description="Helical" evidence="17">
    <location>
        <begin position="272"/>
        <end position="293"/>
    </location>
</feature>
<sequence>METRGEQHTTKDTSHSPTWTTTMADAVRSRNAGSSAVITASVVVPTYKECANLKELVTRVFAALGSRASSTEIIVVDDNSNDGSADVIKALAATGLNVRIIVRTTDRGLSSAVLRGFEEAKGDLLLCMDADLQHPPESVPHLLDAIDPAKGSDAEFVIGTRYGGDRFSVDKDWPLYRQVISSGARMLARPLSGLSDPMTGFFGVPAKVLQRARKSEVNSVGFKIALELFVKCRVKKHAEVPINFGVRVHGESKLSGKVIVLYLQHLFDLYNFAYPSLLWCIFLLLFTLALITFL</sequence>
<keyword evidence="16" id="KW-0256">Endoplasmic reticulum</keyword>
<evidence type="ECO:0000256" key="5">
    <source>
        <dbReference type="ARBA" id="ARBA00004922"/>
    </source>
</evidence>
<dbReference type="GO" id="GO:0005789">
    <property type="term" value="C:endoplasmic reticulum membrane"/>
    <property type="evidence" value="ECO:0007669"/>
    <property type="project" value="TreeGrafter"/>
</dbReference>
<comment type="subunit">
    <text evidence="16">Component of the dolichol-phosphate mannose (DPM) synthase complex.</text>
</comment>
<organism evidence="19">
    <name type="scientific">Aphanomyces invadans</name>
    <dbReference type="NCBI Taxonomy" id="157072"/>
    <lineage>
        <taxon>Eukaryota</taxon>
        <taxon>Sar</taxon>
        <taxon>Stramenopiles</taxon>
        <taxon>Oomycota</taxon>
        <taxon>Saprolegniomycetes</taxon>
        <taxon>Saprolegniales</taxon>
        <taxon>Verrucalvaceae</taxon>
        <taxon>Aphanomyces</taxon>
    </lineage>
</organism>
<reference evidence="19" key="1">
    <citation type="submission" date="2013-12" db="EMBL/GenBank/DDBJ databases">
        <title>The Genome Sequence of Aphanomyces invadans NJM9701.</title>
        <authorList>
            <consortium name="The Broad Institute Genomics Platform"/>
            <person name="Russ C."/>
            <person name="Tyler B."/>
            <person name="van West P."/>
            <person name="Dieguez-Uribeondo J."/>
            <person name="Young S.K."/>
            <person name="Zeng Q."/>
            <person name="Gargeya S."/>
            <person name="Fitzgerald M."/>
            <person name="Abouelleil A."/>
            <person name="Alvarado L."/>
            <person name="Chapman S.B."/>
            <person name="Gainer-Dewar J."/>
            <person name="Goldberg J."/>
            <person name="Griggs A."/>
            <person name="Gujja S."/>
            <person name="Hansen M."/>
            <person name="Howarth C."/>
            <person name="Imamovic A."/>
            <person name="Ireland A."/>
            <person name="Larimer J."/>
            <person name="McCowan C."/>
            <person name="Murphy C."/>
            <person name="Pearson M."/>
            <person name="Poon T.W."/>
            <person name="Priest M."/>
            <person name="Roberts A."/>
            <person name="Saif S."/>
            <person name="Shea T."/>
            <person name="Sykes S."/>
            <person name="Wortman J."/>
            <person name="Nusbaum C."/>
            <person name="Birren B."/>
        </authorList>
    </citation>
    <scope>NUCLEOTIDE SEQUENCE [LARGE SCALE GENOMIC DNA]</scope>
    <source>
        <strain evidence="19">NJM9701</strain>
    </source>
</reference>
<evidence type="ECO:0000313" key="19">
    <source>
        <dbReference type="EMBL" id="ETV90478.1"/>
    </source>
</evidence>
<keyword evidence="13 17" id="KW-0472">Membrane</keyword>
<evidence type="ECO:0000256" key="11">
    <source>
        <dbReference type="ARBA" id="ARBA00022842"/>
    </source>
</evidence>
<gene>
    <name evidence="19" type="ORF">H310_14723</name>
</gene>
<dbReference type="InterPro" id="IPR039528">
    <property type="entry name" value="DPM1-like"/>
</dbReference>
<evidence type="ECO:0000256" key="13">
    <source>
        <dbReference type="ARBA" id="ARBA00023136"/>
    </source>
</evidence>
<dbReference type="GeneID" id="20091773"/>
<evidence type="ECO:0000256" key="16">
    <source>
        <dbReference type="RuleBase" id="RU365083"/>
    </source>
</evidence>
<comment type="subcellular location">
    <subcellularLocation>
        <location evidence="4">Endomembrane system</location>
    </subcellularLocation>
    <subcellularLocation>
        <location evidence="16">Endoplasmic reticulum</location>
    </subcellularLocation>
</comment>
<comment type="catalytic activity">
    <reaction evidence="16">
        <text>a di-trans,poly-cis-dolichyl phosphate + GDP-alpha-D-mannose = a di-trans,poly-cis-dolichyl beta-D-mannosyl phosphate + GDP</text>
        <dbReference type="Rhea" id="RHEA:21184"/>
        <dbReference type="Rhea" id="RHEA-COMP:19498"/>
        <dbReference type="Rhea" id="RHEA-COMP:19501"/>
        <dbReference type="ChEBI" id="CHEBI:57527"/>
        <dbReference type="ChEBI" id="CHEBI:57683"/>
        <dbReference type="ChEBI" id="CHEBI:58189"/>
        <dbReference type="ChEBI" id="CHEBI:58211"/>
    </reaction>
</comment>
<keyword evidence="14" id="KW-0464">Manganese</keyword>
<evidence type="ECO:0000256" key="12">
    <source>
        <dbReference type="ARBA" id="ARBA00022989"/>
    </source>
</evidence>
<dbReference type="GO" id="GO:0006506">
    <property type="term" value="P:GPI anchor biosynthetic process"/>
    <property type="evidence" value="ECO:0007669"/>
    <property type="project" value="TreeGrafter"/>
</dbReference>
<protein>
    <recommendedName>
        <fullName evidence="16">Dolichol-phosphate mannosyltransferase subunit 1</fullName>
        <ecNumber evidence="16">2.4.1.83</ecNumber>
    </recommendedName>
</protein>
<accession>A0A024T8X8</accession>
<dbReference type="eggNOG" id="KOG2978">
    <property type="taxonomic scope" value="Eukaryota"/>
</dbReference>
<proteinExistence type="inferred from homology"/>
<keyword evidence="8 16" id="KW-0808">Transferase</keyword>
<evidence type="ECO:0000256" key="3">
    <source>
        <dbReference type="ARBA" id="ARBA00001946"/>
    </source>
</evidence>
<dbReference type="GO" id="GO:0004582">
    <property type="term" value="F:dolichyl-phosphate beta-D-mannosyltransferase activity"/>
    <property type="evidence" value="ECO:0007669"/>
    <property type="project" value="UniProtKB-UniRule"/>
</dbReference>
<evidence type="ECO:0000256" key="8">
    <source>
        <dbReference type="ARBA" id="ARBA00022679"/>
    </source>
</evidence>
<comment type="cofactor">
    <cofactor evidence="1">
        <name>Ca(2+)</name>
        <dbReference type="ChEBI" id="CHEBI:29108"/>
    </cofactor>
</comment>
<evidence type="ECO:0000256" key="1">
    <source>
        <dbReference type="ARBA" id="ARBA00001913"/>
    </source>
</evidence>
<comment type="pathway">
    <text evidence="5 16">Protein modification; protein glycosylation.</text>
</comment>
<dbReference type="STRING" id="157072.A0A024T8X8"/>
<dbReference type="GO" id="GO:0006488">
    <property type="term" value="P:dolichol-linked oligosaccharide biosynthetic process"/>
    <property type="evidence" value="ECO:0007669"/>
    <property type="project" value="TreeGrafter"/>
</dbReference>
<keyword evidence="9 17" id="KW-0812">Transmembrane</keyword>
<dbReference type="AlphaFoldDB" id="A0A024T8X8"/>
<dbReference type="PANTHER" id="PTHR43398">
    <property type="entry name" value="DOLICHOL-PHOSPHATE MANNOSYLTRANSFERASE SUBUNIT 1"/>
    <property type="match status" value="1"/>
</dbReference>
<dbReference type="PANTHER" id="PTHR43398:SF1">
    <property type="entry name" value="DOLICHOL-PHOSPHATE MANNOSYLTRANSFERASE SUBUNIT 1"/>
    <property type="match status" value="1"/>
</dbReference>
<evidence type="ECO:0000256" key="9">
    <source>
        <dbReference type="ARBA" id="ARBA00022692"/>
    </source>
</evidence>
<comment type="cofactor">
    <cofactor evidence="2">
        <name>Mn(2+)</name>
        <dbReference type="ChEBI" id="CHEBI:29035"/>
    </cofactor>
</comment>
<evidence type="ECO:0000256" key="10">
    <source>
        <dbReference type="ARBA" id="ARBA00022723"/>
    </source>
</evidence>
<keyword evidence="7 16" id="KW-0328">Glycosyltransferase</keyword>
<comment type="cofactor">
    <cofactor evidence="3">
        <name>Mg(2+)</name>
        <dbReference type="ChEBI" id="CHEBI:18420"/>
    </cofactor>
</comment>
<name>A0A024T8X8_9STRA</name>
<evidence type="ECO:0000256" key="14">
    <source>
        <dbReference type="ARBA" id="ARBA00023211"/>
    </source>
</evidence>
<dbReference type="InterPro" id="IPR001173">
    <property type="entry name" value="Glyco_trans_2-like"/>
</dbReference>